<proteinExistence type="predicted"/>
<sequence>MATVSRVNFQQKMTFGLEYLQFLLQGSVLDRIDGAESDQARMVDFPKMEIDVAKEPEQ</sequence>
<accession>A0ABD0JP56</accession>
<reference evidence="1 2" key="1">
    <citation type="journal article" date="2023" name="Sci. Data">
        <title>Genome assembly of the Korean intertidal mud-creeper Batillaria attramentaria.</title>
        <authorList>
            <person name="Patra A.K."/>
            <person name="Ho P.T."/>
            <person name="Jun S."/>
            <person name="Lee S.J."/>
            <person name="Kim Y."/>
            <person name="Won Y.J."/>
        </authorList>
    </citation>
    <scope>NUCLEOTIDE SEQUENCE [LARGE SCALE GENOMIC DNA]</scope>
    <source>
        <strain evidence="1">Wonlab-2016</strain>
    </source>
</reference>
<name>A0ABD0JP56_9CAEN</name>
<dbReference type="AlphaFoldDB" id="A0ABD0JP56"/>
<gene>
    <name evidence="1" type="ORF">BaRGS_00032170</name>
</gene>
<dbReference type="EMBL" id="JACVVK020000371">
    <property type="protein sequence ID" value="KAK7476624.1"/>
    <property type="molecule type" value="Genomic_DNA"/>
</dbReference>
<dbReference type="Proteomes" id="UP001519460">
    <property type="component" value="Unassembled WGS sequence"/>
</dbReference>
<evidence type="ECO:0000313" key="1">
    <source>
        <dbReference type="EMBL" id="KAK7476624.1"/>
    </source>
</evidence>
<evidence type="ECO:0000313" key="2">
    <source>
        <dbReference type="Proteomes" id="UP001519460"/>
    </source>
</evidence>
<protein>
    <submittedName>
        <fullName evidence="1">Uncharacterized protein</fullName>
    </submittedName>
</protein>
<keyword evidence="2" id="KW-1185">Reference proteome</keyword>
<comment type="caution">
    <text evidence="1">The sequence shown here is derived from an EMBL/GenBank/DDBJ whole genome shotgun (WGS) entry which is preliminary data.</text>
</comment>
<organism evidence="1 2">
    <name type="scientific">Batillaria attramentaria</name>
    <dbReference type="NCBI Taxonomy" id="370345"/>
    <lineage>
        <taxon>Eukaryota</taxon>
        <taxon>Metazoa</taxon>
        <taxon>Spiralia</taxon>
        <taxon>Lophotrochozoa</taxon>
        <taxon>Mollusca</taxon>
        <taxon>Gastropoda</taxon>
        <taxon>Caenogastropoda</taxon>
        <taxon>Sorbeoconcha</taxon>
        <taxon>Cerithioidea</taxon>
        <taxon>Batillariidae</taxon>
        <taxon>Batillaria</taxon>
    </lineage>
</organism>
<feature type="non-terminal residue" evidence="1">
    <location>
        <position position="58"/>
    </location>
</feature>